<dbReference type="EMBL" id="AFYH01145980">
    <property type="status" value="NOT_ANNOTATED_CDS"/>
    <property type="molecule type" value="Genomic_DNA"/>
</dbReference>
<comment type="similarity">
    <text evidence="1">Belongs to the HAD-like hydrolase superfamily.</text>
</comment>
<dbReference type="InterPro" id="IPR006353">
    <property type="entry name" value="HAD-SF_hydro_IIA_CECR5"/>
</dbReference>
<dbReference type="HOGENOM" id="CLU_030880_0_1_1"/>
<dbReference type="NCBIfam" id="TIGR01460">
    <property type="entry name" value="HAD-SF-IIA"/>
    <property type="match status" value="1"/>
</dbReference>
<keyword evidence="2" id="KW-0732">Signal</keyword>
<dbReference type="OMA" id="RDWASDQ"/>
<keyword evidence="5" id="KW-1185">Reference proteome</keyword>
<dbReference type="FunFam" id="3.40.50.1000:FF:000081">
    <property type="entry name" value="Haloacid dehalogenase like hydrolase domain containing 5"/>
    <property type="match status" value="1"/>
</dbReference>
<dbReference type="InterPro" id="IPR023214">
    <property type="entry name" value="HAD_sf"/>
</dbReference>
<dbReference type="Gene3D" id="3.40.50.1000">
    <property type="entry name" value="HAD superfamily/HAD-like"/>
    <property type="match status" value="2"/>
</dbReference>
<gene>
    <name evidence="4" type="primary">LOC102352515</name>
</gene>
<dbReference type="Proteomes" id="UP000008672">
    <property type="component" value="Unassembled WGS sequence"/>
</dbReference>
<dbReference type="EMBL" id="AFYH01145978">
    <property type="status" value="NOT_ANNOTATED_CDS"/>
    <property type="molecule type" value="Genomic_DNA"/>
</dbReference>
<dbReference type="PANTHER" id="PTHR14269:SF4">
    <property type="entry name" value="CAT EYE SYNDROME CRITICAL REGION PROTEIN 5"/>
    <property type="match status" value="1"/>
</dbReference>
<sequence>PSFGLLLDIDGVLVRGRTPIPAAREAFRKLAGPGGRLRVPVVFVTNAGNCLQKAKAEQLSRILGISVSPKQVLLSHTPLQMFQQFHDKHVLVSGQGPVLEIAKNLGFRKGVSIDALREAFPWLDRSDRNRRTTIASTPNPDFPRVEAVILFGEPIKWEINLQLIMDILLTNGSLSTVSHTAPYPHIPVLACNMDLLWAAEALTPRFGHGIFMLCLESLYKKVTGKKLKYEALVGKPSHITYQYAESVARKLSEEMGWTNPITTLYAIGDNPMTDIYGANLYNRLLKERTRKGSKARVQPKVAAVRGASTDVTQVCDPENGAGSETVQGSVTSCKSVLVCTGVYTPSQNGAAGRMEAGFHGHRDFTFDPELIEPAHVVEDISAAVDLVFELEKYSPL</sequence>
<organism evidence="4 5">
    <name type="scientific">Latimeria chalumnae</name>
    <name type="common">Coelacanth</name>
    <dbReference type="NCBI Taxonomy" id="7897"/>
    <lineage>
        <taxon>Eukaryota</taxon>
        <taxon>Metazoa</taxon>
        <taxon>Chordata</taxon>
        <taxon>Craniata</taxon>
        <taxon>Vertebrata</taxon>
        <taxon>Euteleostomi</taxon>
        <taxon>Coelacanthiformes</taxon>
        <taxon>Coelacanthidae</taxon>
        <taxon>Latimeria</taxon>
    </lineage>
</organism>
<dbReference type="PANTHER" id="PTHR14269">
    <property type="entry name" value="CDP-DIACYLGLYCEROL--GLYCEROL-3-PHOSPHATE 3-PHOSPHATIDYLTRANSFERASE-RELATED"/>
    <property type="match status" value="1"/>
</dbReference>
<dbReference type="GO" id="GO:0046474">
    <property type="term" value="P:glycerophospholipid biosynthetic process"/>
    <property type="evidence" value="ECO:0007669"/>
    <property type="project" value="TreeGrafter"/>
</dbReference>
<dbReference type="EMBL" id="AFYH01145979">
    <property type="status" value="NOT_ANNOTATED_CDS"/>
    <property type="molecule type" value="Genomic_DNA"/>
</dbReference>
<evidence type="ECO:0000256" key="3">
    <source>
        <dbReference type="ARBA" id="ARBA00069384"/>
    </source>
</evidence>
<dbReference type="AlphaFoldDB" id="H3AS69"/>
<evidence type="ECO:0000256" key="1">
    <source>
        <dbReference type="ARBA" id="ARBA00007958"/>
    </source>
</evidence>
<accession>H3AS69</accession>
<dbReference type="STRING" id="7897.ENSLACP00000012490"/>
<dbReference type="Pfam" id="PF13344">
    <property type="entry name" value="Hydrolase_6"/>
    <property type="match status" value="1"/>
</dbReference>
<reference evidence="4" key="2">
    <citation type="submission" date="2025-08" db="UniProtKB">
        <authorList>
            <consortium name="Ensembl"/>
        </authorList>
    </citation>
    <scope>IDENTIFICATION</scope>
</reference>
<dbReference type="Ensembl" id="ENSLACT00000012583.1">
    <property type="protein sequence ID" value="ENSLACP00000012490.1"/>
    <property type="gene ID" value="ENSLACG00000011005.1"/>
</dbReference>
<evidence type="ECO:0000256" key="2">
    <source>
        <dbReference type="ARBA" id="ARBA00022729"/>
    </source>
</evidence>
<evidence type="ECO:0000313" key="4">
    <source>
        <dbReference type="Ensembl" id="ENSLACP00000012490.1"/>
    </source>
</evidence>
<dbReference type="Bgee" id="ENSLACG00000011005">
    <property type="expression patterns" value="Expressed in pectoral fin and 6 other cell types or tissues"/>
</dbReference>
<dbReference type="eggNOG" id="KOG1618">
    <property type="taxonomic scope" value="Eukaryota"/>
</dbReference>
<proteinExistence type="inferred from homology"/>
<dbReference type="InParanoid" id="H3AS69"/>
<dbReference type="InterPro" id="IPR050324">
    <property type="entry name" value="CDP-alcohol_PTase-I"/>
</dbReference>
<dbReference type="EMBL" id="AFYH01145977">
    <property type="status" value="NOT_ANNOTATED_CDS"/>
    <property type="molecule type" value="Genomic_DNA"/>
</dbReference>
<dbReference type="SUPFAM" id="SSF56784">
    <property type="entry name" value="HAD-like"/>
    <property type="match status" value="1"/>
</dbReference>
<dbReference type="InterPro" id="IPR036412">
    <property type="entry name" value="HAD-like_sf"/>
</dbReference>
<dbReference type="InterPro" id="IPR006357">
    <property type="entry name" value="HAD-SF_hydro_IIA"/>
</dbReference>
<dbReference type="GO" id="GO:0005739">
    <property type="term" value="C:mitochondrion"/>
    <property type="evidence" value="ECO:0007669"/>
    <property type="project" value="TreeGrafter"/>
</dbReference>
<name>H3AS69_LATCH</name>
<reference evidence="5" key="1">
    <citation type="submission" date="2011-08" db="EMBL/GenBank/DDBJ databases">
        <title>The draft genome of Latimeria chalumnae.</title>
        <authorList>
            <person name="Di Palma F."/>
            <person name="Alfoldi J."/>
            <person name="Johnson J."/>
            <person name="Berlin A."/>
            <person name="Gnerre S."/>
            <person name="Jaffe D."/>
            <person name="MacCallum I."/>
            <person name="Young S."/>
            <person name="Walker B.J."/>
            <person name="Lander E."/>
            <person name="Lindblad-Toh K."/>
        </authorList>
    </citation>
    <scope>NUCLEOTIDE SEQUENCE [LARGE SCALE GENOMIC DNA]</scope>
    <source>
        <strain evidence="5">Wild caught</strain>
    </source>
</reference>
<dbReference type="NCBIfam" id="TIGR01456">
    <property type="entry name" value="CECR5"/>
    <property type="match status" value="1"/>
</dbReference>
<protein>
    <recommendedName>
        <fullName evidence="3">Haloacid dehalogenase-like hydrolase domain-containing 5</fullName>
    </recommendedName>
</protein>
<evidence type="ECO:0000313" key="5">
    <source>
        <dbReference type="Proteomes" id="UP000008672"/>
    </source>
</evidence>
<dbReference type="GeneTree" id="ENSGT00390000018051"/>
<reference evidence="4" key="3">
    <citation type="submission" date="2025-09" db="UniProtKB">
        <authorList>
            <consortium name="Ensembl"/>
        </authorList>
    </citation>
    <scope>IDENTIFICATION</scope>
</reference>